<keyword evidence="2" id="KW-1133">Transmembrane helix</keyword>
<accession>A0A4U0V6C5</accession>
<feature type="compositionally biased region" description="Low complexity" evidence="1">
    <location>
        <begin position="535"/>
        <end position="544"/>
    </location>
</feature>
<sequence>MSSDYNAVTAFLAFRLETEAPPHWYRVLTRFSRGPRFREDKEESRLVEPQIIRFEVFPPSSPGPYILSANNYIWTLALVRWAINQTSHKADAAETAVTFVNESFRESGDLHNKLLYREPAVLNRRSVVSSPALRLVSIVMPYFYSASWGYVRNRKLAPTASTVHWGGDKSPKEVHLPLTLDEYCNPWLTPKTLLGRNQDQVVWRYERERILRASPHPDPGFMLWEYNDDGKLVSTKPQSESRGIVDTAQLLMVHQVWIYLVDYTLVVAFPENVLKEGSVEAALSMGGSDLEPLTVKRPLYTFSAFINLLEMSVLSGLSESPLRLFQKSIVGVAEQVEAYFKGQSPEDQVTAATDEKEYFRIISDIREELSMILSVAHQQEEKPTKRIERLDKDAERVQALIPQILDLKRSYVAMKESHWTAVTGVAILGFTVVTIIFTPLIFVVALLAVPGDTLLMGKHDHKHWFITKVTVATEFVTLAVTAAIVVVAYLSFKAKTNWKPVSVSWWKQKLEALWHSDAPKAEKVRPGLRPPDIGPPDGTDAAAAARKRRGLKQPDLEEGQGPAV</sequence>
<keyword evidence="2" id="KW-0472">Membrane</keyword>
<dbReference type="AlphaFoldDB" id="A0A4U0V6C5"/>
<evidence type="ECO:0000256" key="2">
    <source>
        <dbReference type="SAM" id="Phobius"/>
    </source>
</evidence>
<dbReference type="OrthoDB" id="341259at2759"/>
<feature type="transmembrane region" description="Helical" evidence="2">
    <location>
        <begin position="469"/>
        <end position="492"/>
    </location>
</feature>
<evidence type="ECO:0000313" key="4">
    <source>
        <dbReference type="Proteomes" id="UP000310066"/>
    </source>
</evidence>
<feature type="transmembrane region" description="Helical" evidence="2">
    <location>
        <begin position="419"/>
        <end position="449"/>
    </location>
</feature>
<dbReference type="Proteomes" id="UP000310066">
    <property type="component" value="Unassembled WGS sequence"/>
</dbReference>
<feature type="region of interest" description="Disordered" evidence="1">
    <location>
        <begin position="521"/>
        <end position="564"/>
    </location>
</feature>
<keyword evidence="2" id="KW-0812">Transmembrane</keyword>
<evidence type="ECO:0000256" key="1">
    <source>
        <dbReference type="SAM" id="MobiDB-lite"/>
    </source>
</evidence>
<protein>
    <submittedName>
        <fullName evidence="3">Uncharacterized protein</fullName>
    </submittedName>
</protein>
<gene>
    <name evidence="3" type="ORF">B0A54_05017</name>
</gene>
<organism evidence="3 4">
    <name type="scientific">Friedmanniomyces endolithicus</name>
    <dbReference type="NCBI Taxonomy" id="329885"/>
    <lineage>
        <taxon>Eukaryota</taxon>
        <taxon>Fungi</taxon>
        <taxon>Dikarya</taxon>
        <taxon>Ascomycota</taxon>
        <taxon>Pezizomycotina</taxon>
        <taxon>Dothideomycetes</taxon>
        <taxon>Dothideomycetidae</taxon>
        <taxon>Mycosphaerellales</taxon>
        <taxon>Teratosphaeriaceae</taxon>
        <taxon>Friedmanniomyces</taxon>
    </lineage>
</organism>
<reference evidence="3 4" key="1">
    <citation type="submission" date="2017-03" db="EMBL/GenBank/DDBJ databases">
        <title>Genomes of endolithic fungi from Antarctica.</title>
        <authorList>
            <person name="Coleine C."/>
            <person name="Masonjones S."/>
            <person name="Stajich J.E."/>
        </authorList>
    </citation>
    <scope>NUCLEOTIDE SEQUENCE [LARGE SCALE GENOMIC DNA]</scope>
    <source>
        <strain evidence="3 4">CCFEE 5311</strain>
    </source>
</reference>
<proteinExistence type="predicted"/>
<evidence type="ECO:0000313" key="3">
    <source>
        <dbReference type="EMBL" id="TKA44274.1"/>
    </source>
</evidence>
<comment type="caution">
    <text evidence="3">The sequence shown here is derived from an EMBL/GenBank/DDBJ whole genome shotgun (WGS) entry which is preliminary data.</text>
</comment>
<dbReference type="EMBL" id="NAJP01000015">
    <property type="protein sequence ID" value="TKA44274.1"/>
    <property type="molecule type" value="Genomic_DNA"/>
</dbReference>
<name>A0A4U0V6C5_9PEZI</name>